<feature type="short sequence motif" description="'KMSKS' region" evidence="9">
    <location>
        <begin position="627"/>
        <end position="631"/>
    </location>
</feature>
<dbReference type="InterPro" id="IPR013155">
    <property type="entry name" value="M/V/L/I-tRNA-synth_anticd-bd"/>
</dbReference>
<dbReference type="InterPro" id="IPR009008">
    <property type="entry name" value="Val/Leu/Ile-tRNA-synth_edit"/>
</dbReference>
<keyword evidence="7 9" id="KW-0030">Aminoacyl-tRNA synthetase</keyword>
<keyword evidence="5 9" id="KW-0067">ATP-binding</keyword>
<dbReference type="CDD" id="cd00812">
    <property type="entry name" value="LeuRS_core"/>
    <property type="match status" value="1"/>
</dbReference>
<evidence type="ECO:0000259" key="12">
    <source>
        <dbReference type="Pfam" id="PF08264"/>
    </source>
</evidence>
<keyword evidence="3 9" id="KW-0436">Ligase</keyword>
<evidence type="ECO:0000313" key="15">
    <source>
        <dbReference type="EMBL" id="AMQ84922.1"/>
    </source>
</evidence>
<evidence type="ECO:0000256" key="6">
    <source>
        <dbReference type="ARBA" id="ARBA00022917"/>
    </source>
</evidence>
<dbReference type="Pfam" id="PF08264">
    <property type="entry name" value="Anticodon_1"/>
    <property type="match status" value="1"/>
</dbReference>
<protein>
    <recommendedName>
        <fullName evidence="9">Leucine--tRNA ligase</fullName>
        <ecNumber evidence="9">6.1.1.4</ecNumber>
    </recommendedName>
    <alternativeName>
        <fullName evidence="9">Leucyl-tRNA synthetase</fullName>
        <shortName evidence="9">LeuRS</shortName>
    </alternativeName>
</protein>
<accession>A0ABM5ZN77</accession>
<dbReference type="PANTHER" id="PTHR43740">
    <property type="entry name" value="LEUCYL-TRNA SYNTHETASE"/>
    <property type="match status" value="1"/>
</dbReference>
<dbReference type="SUPFAM" id="SSF50677">
    <property type="entry name" value="ValRS/IleRS/LeuRS editing domain"/>
    <property type="match status" value="1"/>
</dbReference>
<keyword evidence="16" id="KW-1185">Reference proteome</keyword>
<evidence type="ECO:0000313" key="16">
    <source>
        <dbReference type="Proteomes" id="UP000075187"/>
    </source>
</evidence>
<feature type="domain" description="Aminoacyl-tRNA synthetase class Ia" evidence="11">
    <location>
        <begin position="423"/>
        <end position="579"/>
    </location>
</feature>
<keyword evidence="4 9" id="KW-0547">Nucleotide-binding</keyword>
<feature type="domain" description="Methionyl/Leucyl tRNA synthetase" evidence="13">
    <location>
        <begin position="39"/>
        <end position="171"/>
    </location>
</feature>
<dbReference type="Gene3D" id="2.20.28.290">
    <property type="match status" value="1"/>
</dbReference>
<dbReference type="InterPro" id="IPR002300">
    <property type="entry name" value="aa-tRNA-synth_Ia"/>
</dbReference>
<dbReference type="Gene3D" id="3.40.50.620">
    <property type="entry name" value="HUPs"/>
    <property type="match status" value="2"/>
</dbReference>
<organism evidence="15 16">
    <name type="scientific">Pseudomonas glycinae</name>
    <dbReference type="NCBI Taxonomy" id="1785145"/>
    <lineage>
        <taxon>Bacteria</taxon>
        <taxon>Pseudomonadati</taxon>
        <taxon>Pseudomonadota</taxon>
        <taxon>Gammaproteobacteria</taxon>
        <taxon>Pseudomonadales</taxon>
        <taxon>Pseudomonadaceae</taxon>
        <taxon>Pseudomonas</taxon>
    </lineage>
</organism>
<dbReference type="PRINTS" id="PR00985">
    <property type="entry name" value="TRNASYNTHLEU"/>
</dbReference>
<proteinExistence type="inferred from homology"/>
<evidence type="ECO:0000259" key="11">
    <source>
        <dbReference type="Pfam" id="PF00133"/>
    </source>
</evidence>
<comment type="catalytic activity">
    <reaction evidence="8 9">
        <text>tRNA(Leu) + L-leucine + ATP = L-leucyl-tRNA(Leu) + AMP + diphosphate</text>
        <dbReference type="Rhea" id="RHEA:11688"/>
        <dbReference type="Rhea" id="RHEA-COMP:9613"/>
        <dbReference type="Rhea" id="RHEA-COMP:9622"/>
        <dbReference type="ChEBI" id="CHEBI:30616"/>
        <dbReference type="ChEBI" id="CHEBI:33019"/>
        <dbReference type="ChEBI" id="CHEBI:57427"/>
        <dbReference type="ChEBI" id="CHEBI:78442"/>
        <dbReference type="ChEBI" id="CHEBI:78494"/>
        <dbReference type="ChEBI" id="CHEBI:456215"/>
        <dbReference type="EC" id="6.1.1.4"/>
    </reaction>
</comment>
<evidence type="ECO:0000256" key="8">
    <source>
        <dbReference type="ARBA" id="ARBA00047469"/>
    </source>
</evidence>
<dbReference type="InterPro" id="IPR014729">
    <property type="entry name" value="Rossmann-like_a/b/a_fold"/>
</dbReference>
<dbReference type="InterPro" id="IPR002302">
    <property type="entry name" value="Leu-tRNA-ligase"/>
</dbReference>
<feature type="domain" description="Aminoacyl-tRNA synthetase class Ia" evidence="11">
    <location>
        <begin position="626"/>
        <end position="659"/>
    </location>
</feature>
<dbReference type="Proteomes" id="UP000075187">
    <property type="component" value="Chromosome"/>
</dbReference>
<reference evidence="15" key="1">
    <citation type="submission" date="2017-12" db="EMBL/GenBank/DDBJ databases">
        <title>Pseudomonas sp. MS586 complete sequence.</title>
        <authorList>
            <person name="Lu S."/>
            <person name="Deng P."/>
        </authorList>
    </citation>
    <scope>NUCLEOTIDE SEQUENCE</scope>
    <source>
        <strain evidence="15">MS586</strain>
    </source>
</reference>
<sequence length="868" mass="96912">MHEQYQPREIEAAAQSFWDEQKSFEVSEQPGKETYYCLSMFPYPSGKLHMGHVRNYTIGDVISRYQRMLGKNVLQPMGWDAFGMPAENAAMKNNVAPAKWTYENIAYMKSQLRSLGLAVDWSREVTTCKPDYYRWEQWLFTRLFEKGVIYRKNGTVNWDPIDQTVLANEQVIDGRGWRSGALIEKREIPMYYFKITAYADELLESLDELTGWPEQVKTMQRNWIGKSRGMEVQFPYNVDSIGESGTLKVFTTRPDTLMGATYVAVAAEHHLAALAAKNNPELQAFIAECKGGSVAEADVATQEKKGLPTGLFVEHPLTGEKLPVWVANYVLMHYGDGAVMAVPAHDERDFEFAHKYNLPVKSVVRTSSGETNPAPWQDAYGEHGTLINSGEFDGLDFAGAFDAMEVALIKKNLGASRTQFRLRDWGISRQRYWGCPIPIIHCDACGDVPVPEDQLPVVLPEDVVPDGAGSPLARMPEFYECTCPKCGQPAKRETDTMDTFVESSWYYARYASPHFEGGLVEKSAADHWLPVDQYIGGIEHAILHLLYARFFHKLMRDEGLVSSNEPFKNLLTQGMVIAETYYRREANGAYTWFNPADVDLERDGKGNVTSARLKTDGLPVEIGGTEKMAKSKNNGVDPQSMIDQFGADTCRLFMMFASPPDMSAAWSDSGVEGSHRFLKRVWRLAQAHITQGLPGKLDIAGLNDEQKAVRRAIHQAIKQASHDVGQNHKFNTAIAQVMTLMNVLEKAAQSTEQDRALVQEGLEAVTLLLAPITPHICHELWNQLGHADPVIDAGWPVVDESALVQDSLTLVIQVNGKLRGQIEMPAAATREEVEAAARANENVLRFVDGLTIRKVIVVPGKLVNIVAS</sequence>
<dbReference type="PANTHER" id="PTHR43740:SF2">
    <property type="entry name" value="LEUCINE--TRNA LIGASE, MITOCHONDRIAL"/>
    <property type="match status" value="1"/>
</dbReference>
<keyword evidence="6 9" id="KW-0648">Protein biosynthesis</keyword>
<name>A0ABM5ZN77_9PSED</name>
<dbReference type="GO" id="GO:0016874">
    <property type="term" value="F:ligase activity"/>
    <property type="evidence" value="ECO:0007669"/>
    <property type="project" value="UniProtKB-KW"/>
</dbReference>
<dbReference type="RefSeq" id="WP_064382173.1">
    <property type="nucleotide sequence ID" value="NZ_BQIG01000005.1"/>
</dbReference>
<dbReference type="EC" id="6.1.1.4" evidence="9"/>
<dbReference type="SUPFAM" id="SSF52374">
    <property type="entry name" value="Nucleotidylyl transferase"/>
    <property type="match status" value="1"/>
</dbReference>
<evidence type="ECO:0000256" key="7">
    <source>
        <dbReference type="ARBA" id="ARBA00023146"/>
    </source>
</evidence>
<feature type="domain" description="Methionyl/Valyl/Leucyl/Isoleucyl-tRNA synthetase anticodon-binding" evidence="12">
    <location>
        <begin position="708"/>
        <end position="831"/>
    </location>
</feature>
<dbReference type="PROSITE" id="PS00178">
    <property type="entry name" value="AA_TRNA_LIGASE_I"/>
    <property type="match status" value="1"/>
</dbReference>
<dbReference type="InterPro" id="IPR009080">
    <property type="entry name" value="tRNAsynth_Ia_anticodon-bd"/>
</dbReference>
<evidence type="ECO:0000256" key="9">
    <source>
        <dbReference type="HAMAP-Rule" id="MF_00049"/>
    </source>
</evidence>
<dbReference type="InterPro" id="IPR025709">
    <property type="entry name" value="Leu_tRNA-synth_edit"/>
</dbReference>
<keyword evidence="2 9" id="KW-0963">Cytoplasm</keyword>
<dbReference type="Gene3D" id="3.90.740.10">
    <property type="entry name" value="Valyl/Leucyl/Isoleucyl-tRNA synthetase, editing domain"/>
    <property type="match status" value="1"/>
</dbReference>
<evidence type="ECO:0000256" key="3">
    <source>
        <dbReference type="ARBA" id="ARBA00022598"/>
    </source>
</evidence>
<gene>
    <name evidence="9" type="primary">leuS</name>
    <name evidence="15" type="ORF">AWU82_16920</name>
</gene>
<feature type="binding site" evidence="9">
    <location>
        <position position="630"/>
    </location>
    <ligand>
        <name>ATP</name>
        <dbReference type="ChEBI" id="CHEBI:30616"/>
    </ligand>
</feature>
<comment type="subcellular location">
    <subcellularLocation>
        <location evidence="9">Cytoplasm</location>
    </subcellularLocation>
</comment>
<evidence type="ECO:0000259" key="13">
    <source>
        <dbReference type="Pfam" id="PF09334"/>
    </source>
</evidence>
<evidence type="ECO:0000256" key="4">
    <source>
        <dbReference type="ARBA" id="ARBA00022741"/>
    </source>
</evidence>
<feature type="short sequence motif" description="'HIGH' region" evidence="9">
    <location>
        <begin position="42"/>
        <end position="52"/>
    </location>
</feature>
<dbReference type="Pfam" id="PF13603">
    <property type="entry name" value="tRNA-synt_1_2"/>
    <property type="match status" value="1"/>
</dbReference>
<evidence type="ECO:0000259" key="14">
    <source>
        <dbReference type="Pfam" id="PF13603"/>
    </source>
</evidence>
<dbReference type="Pfam" id="PF09334">
    <property type="entry name" value="tRNA-synt_1g"/>
    <property type="match status" value="1"/>
</dbReference>
<feature type="domain" description="Leucyl-tRNA synthetase editing" evidence="14">
    <location>
        <begin position="221"/>
        <end position="405"/>
    </location>
</feature>
<comment type="similarity">
    <text evidence="1 9 10">Belongs to the class-I aminoacyl-tRNA synthetase family.</text>
</comment>
<dbReference type="InterPro" id="IPR015413">
    <property type="entry name" value="Methionyl/Leucyl_tRNA_Synth"/>
</dbReference>
<evidence type="ECO:0000256" key="5">
    <source>
        <dbReference type="ARBA" id="ARBA00022840"/>
    </source>
</evidence>
<dbReference type="HAMAP" id="MF_00049_B">
    <property type="entry name" value="Leu_tRNA_synth_B"/>
    <property type="match status" value="1"/>
</dbReference>
<dbReference type="CDD" id="cd07958">
    <property type="entry name" value="Anticodon_Ia_Leu_BEm"/>
    <property type="match status" value="1"/>
</dbReference>
<evidence type="ECO:0000256" key="1">
    <source>
        <dbReference type="ARBA" id="ARBA00005594"/>
    </source>
</evidence>
<evidence type="ECO:0000256" key="10">
    <source>
        <dbReference type="RuleBase" id="RU363035"/>
    </source>
</evidence>
<dbReference type="Gene3D" id="1.10.730.10">
    <property type="entry name" value="Isoleucyl-tRNA Synthetase, Domain 1"/>
    <property type="match status" value="1"/>
</dbReference>
<dbReference type="InterPro" id="IPR001412">
    <property type="entry name" value="aa-tRNA-synth_I_CS"/>
</dbReference>
<dbReference type="EMBL" id="CP014205">
    <property type="protein sequence ID" value="AMQ84922.1"/>
    <property type="molecule type" value="Genomic_DNA"/>
</dbReference>
<dbReference type="Pfam" id="PF00133">
    <property type="entry name" value="tRNA-synt_1"/>
    <property type="match status" value="2"/>
</dbReference>
<dbReference type="Gene3D" id="3.10.20.590">
    <property type="match status" value="1"/>
</dbReference>
<dbReference type="NCBIfam" id="TIGR00396">
    <property type="entry name" value="leuS_bact"/>
    <property type="match status" value="1"/>
</dbReference>
<dbReference type="SUPFAM" id="SSF47323">
    <property type="entry name" value="Anticodon-binding domain of a subclass of class I aminoacyl-tRNA synthetases"/>
    <property type="match status" value="1"/>
</dbReference>
<evidence type="ECO:0000256" key="2">
    <source>
        <dbReference type="ARBA" id="ARBA00022490"/>
    </source>
</evidence>